<feature type="region of interest" description="Disordered" evidence="1">
    <location>
        <begin position="1"/>
        <end position="90"/>
    </location>
</feature>
<feature type="compositionally biased region" description="Basic and acidic residues" evidence="1">
    <location>
        <begin position="18"/>
        <end position="29"/>
    </location>
</feature>
<dbReference type="EMBL" id="LRGB01002277">
    <property type="protein sequence ID" value="KZS08241.1"/>
    <property type="molecule type" value="Genomic_DNA"/>
</dbReference>
<evidence type="ECO:0000256" key="1">
    <source>
        <dbReference type="SAM" id="MobiDB-lite"/>
    </source>
</evidence>
<reference evidence="2 3" key="1">
    <citation type="submission" date="2016-03" db="EMBL/GenBank/DDBJ databases">
        <title>EvidentialGene: Evidence-directed Construction of Genes on Genomes.</title>
        <authorList>
            <person name="Gilbert D.G."/>
            <person name="Choi J.-H."/>
            <person name="Mockaitis K."/>
            <person name="Colbourne J."/>
            <person name="Pfrender M."/>
        </authorList>
    </citation>
    <scope>NUCLEOTIDE SEQUENCE [LARGE SCALE GENOMIC DNA]</scope>
    <source>
        <strain evidence="2 3">Xinb3</strain>
        <tissue evidence="2">Complete organism</tissue>
    </source>
</reference>
<sequence length="90" mass="10167">MYRKKLSVAQNRAQTSKKVKESEKNKQTLKDLGWFTTPPSKPNEIESGEESETCNQESETSYLEKAENVDESIILSKSDETHGSERDDAA</sequence>
<accession>A0A164R121</accession>
<evidence type="ECO:0000313" key="2">
    <source>
        <dbReference type="EMBL" id="KZS08241.1"/>
    </source>
</evidence>
<feature type="compositionally biased region" description="Basic and acidic residues" evidence="1">
    <location>
        <begin position="77"/>
        <end position="90"/>
    </location>
</feature>
<gene>
    <name evidence="2" type="ORF">APZ42_027852</name>
</gene>
<protein>
    <submittedName>
        <fullName evidence="2">Uncharacterized protein</fullName>
    </submittedName>
</protein>
<organism evidence="2 3">
    <name type="scientific">Daphnia magna</name>
    <dbReference type="NCBI Taxonomy" id="35525"/>
    <lineage>
        <taxon>Eukaryota</taxon>
        <taxon>Metazoa</taxon>
        <taxon>Ecdysozoa</taxon>
        <taxon>Arthropoda</taxon>
        <taxon>Crustacea</taxon>
        <taxon>Branchiopoda</taxon>
        <taxon>Diplostraca</taxon>
        <taxon>Cladocera</taxon>
        <taxon>Anomopoda</taxon>
        <taxon>Daphniidae</taxon>
        <taxon>Daphnia</taxon>
    </lineage>
</organism>
<name>A0A164R121_9CRUS</name>
<proteinExistence type="predicted"/>
<dbReference type="AlphaFoldDB" id="A0A164R121"/>
<dbReference type="Proteomes" id="UP000076858">
    <property type="component" value="Unassembled WGS sequence"/>
</dbReference>
<evidence type="ECO:0000313" key="3">
    <source>
        <dbReference type="Proteomes" id="UP000076858"/>
    </source>
</evidence>
<comment type="caution">
    <text evidence="2">The sequence shown here is derived from an EMBL/GenBank/DDBJ whole genome shotgun (WGS) entry which is preliminary data.</text>
</comment>
<keyword evidence="3" id="KW-1185">Reference proteome</keyword>